<evidence type="ECO:0000256" key="2">
    <source>
        <dbReference type="ARBA" id="ARBA00022741"/>
    </source>
</evidence>
<evidence type="ECO:0000256" key="5">
    <source>
        <dbReference type="ARBA" id="ARBA00023224"/>
    </source>
</evidence>
<dbReference type="InterPro" id="IPR027417">
    <property type="entry name" value="P-loop_NTPase"/>
</dbReference>
<dbReference type="Gene3D" id="3.40.50.300">
    <property type="entry name" value="P-loop containing nucleotide triphosphate hydrolases"/>
    <property type="match status" value="1"/>
</dbReference>
<comment type="caution">
    <text evidence="8">The sequence shown here is derived from an EMBL/GenBank/DDBJ whole genome shotgun (WGS) entry which is preliminary data.</text>
</comment>
<evidence type="ECO:0000256" key="6">
    <source>
        <dbReference type="PIRSR" id="PIRSR601019-1"/>
    </source>
</evidence>
<dbReference type="GO" id="GO:0031683">
    <property type="term" value="F:G-protein beta/gamma-subunit complex binding"/>
    <property type="evidence" value="ECO:0007669"/>
    <property type="project" value="InterPro"/>
</dbReference>
<feature type="binding site" evidence="6">
    <location>
        <begin position="151"/>
        <end position="152"/>
    </location>
    <ligand>
        <name>GTP</name>
        <dbReference type="ChEBI" id="CHEBI:37565"/>
    </ligand>
</feature>
<dbReference type="EMBL" id="CACRXK020013301">
    <property type="protein sequence ID" value="CAB4024917.1"/>
    <property type="molecule type" value="Genomic_DNA"/>
</dbReference>
<dbReference type="GO" id="GO:0005737">
    <property type="term" value="C:cytoplasm"/>
    <property type="evidence" value="ECO:0007669"/>
    <property type="project" value="TreeGrafter"/>
</dbReference>
<dbReference type="Gene3D" id="1.10.400.10">
    <property type="entry name" value="GI Alpha 1, domain 2-like"/>
    <property type="match status" value="1"/>
</dbReference>
<reference evidence="8" key="1">
    <citation type="submission" date="2020-04" db="EMBL/GenBank/DDBJ databases">
        <authorList>
            <person name="Alioto T."/>
            <person name="Alioto T."/>
            <person name="Gomez Garrido J."/>
        </authorList>
    </citation>
    <scope>NUCLEOTIDE SEQUENCE</scope>
    <source>
        <strain evidence="8">A484AB</strain>
    </source>
</reference>
<dbReference type="FunFam" id="1.10.400.10:FF:000002">
    <property type="entry name" value="guanine nucleotide-binding protein G(Q) subunit alpha"/>
    <property type="match status" value="1"/>
</dbReference>
<dbReference type="AlphaFoldDB" id="A0A6S7J3L9"/>
<evidence type="ECO:0000313" key="8">
    <source>
        <dbReference type="EMBL" id="CAB4024917.1"/>
    </source>
</evidence>
<evidence type="ECO:0000313" key="9">
    <source>
        <dbReference type="Proteomes" id="UP001152795"/>
    </source>
</evidence>
<gene>
    <name evidence="8" type="ORF">PACLA_8A016934</name>
</gene>
<dbReference type="PROSITE" id="PS51882">
    <property type="entry name" value="G_ALPHA"/>
    <property type="match status" value="1"/>
</dbReference>
<keyword evidence="1 7" id="KW-0479">Metal-binding</keyword>
<dbReference type="GO" id="GO:0005525">
    <property type="term" value="F:GTP binding"/>
    <property type="evidence" value="ECO:0007669"/>
    <property type="project" value="UniProtKB-KW"/>
</dbReference>
<protein>
    <submittedName>
        <fullName evidence="8">Guanine nucleotide-binding subunit alpha-13-like</fullName>
    </submittedName>
</protein>
<dbReference type="GO" id="GO:0007188">
    <property type="term" value="P:adenylate cyclase-modulating G protein-coupled receptor signaling pathway"/>
    <property type="evidence" value="ECO:0007669"/>
    <property type="project" value="TreeGrafter"/>
</dbReference>
<accession>A0A6S7J3L9</accession>
<dbReference type="InterPro" id="IPR011025">
    <property type="entry name" value="GproteinA_insert"/>
</dbReference>
<dbReference type="GO" id="GO:0007266">
    <property type="term" value="P:Rho protein signal transduction"/>
    <property type="evidence" value="ECO:0007669"/>
    <property type="project" value="InterPro"/>
</dbReference>
<feature type="binding site" evidence="7">
    <location>
        <position position="182"/>
    </location>
    <ligand>
        <name>Mg(2+)</name>
        <dbReference type="ChEBI" id="CHEBI:18420"/>
    </ligand>
</feature>
<sequence>MSCLCASYHTPEARHSRNLDKELYLDSLRALRLVKILLLGAGETGKSTFAKQMRIIYGEDYDKKDLLEFRDLIYTNVFKAIQVLCDARQKLRIPWGNESYETKAQELLQWKVPRRVDQSVFVQKVELLTKLWNDKGIQTAYSRKREYQLPDSTKYFMERLSEIKHEDYLPTKEDVLRSRKISRGITEYHTEVSRVPFMFVDVGGQRHYRQKWVVCFDDVTTVLFFVSASEYDEVLAEDRQTNRLQESLELFGDIVNSLTFASTHVILFFNKTDQLQTKIHNSNIKLYFPSFRGDPRNESDVKRFLYTMFERKRMDQSKTLFHHFTTAIDTSNIKFVFEACKQIILQSNLDNVLL</sequence>
<dbReference type="SMART" id="SM00275">
    <property type="entry name" value="G_alpha"/>
    <property type="match status" value="1"/>
</dbReference>
<keyword evidence="5" id="KW-0807">Transducer</keyword>
<keyword evidence="3 7" id="KW-0460">Magnesium</keyword>
<feature type="binding site" evidence="6">
    <location>
        <begin position="201"/>
        <end position="205"/>
    </location>
    <ligand>
        <name>GTP</name>
        <dbReference type="ChEBI" id="CHEBI:37565"/>
    </ligand>
</feature>
<dbReference type="PRINTS" id="PR00440">
    <property type="entry name" value="GPROTEINA12"/>
</dbReference>
<keyword evidence="4 6" id="KW-0342">GTP-binding</keyword>
<dbReference type="SUPFAM" id="SSF47895">
    <property type="entry name" value="Transducin (alpha subunit), insertion domain"/>
    <property type="match status" value="1"/>
</dbReference>
<feature type="binding site" evidence="6">
    <location>
        <position position="327"/>
    </location>
    <ligand>
        <name>GTP</name>
        <dbReference type="ChEBI" id="CHEBI:37565"/>
    </ligand>
</feature>
<evidence type="ECO:0000256" key="1">
    <source>
        <dbReference type="ARBA" id="ARBA00022723"/>
    </source>
</evidence>
<keyword evidence="9" id="KW-1185">Reference proteome</keyword>
<feature type="binding site" evidence="7">
    <location>
        <position position="47"/>
    </location>
    <ligand>
        <name>Mg(2+)</name>
        <dbReference type="ChEBI" id="CHEBI:18420"/>
    </ligand>
</feature>
<organism evidence="8 9">
    <name type="scientific">Paramuricea clavata</name>
    <name type="common">Red gorgonian</name>
    <name type="synonym">Violescent sea-whip</name>
    <dbReference type="NCBI Taxonomy" id="317549"/>
    <lineage>
        <taxon>Eukaryota</taxon>
        <taxon>Metazoa</taxon>
        <taxon>Cnidaria</taxon>
        <taxon>Anthozoa</taxon>
        <taxon>Octocorallia</taxon>
        <taxon>Malacalcyonacea</taxon>
        <taxon>Plexauridae</taxon>
        <taxon>Paramuricea</taxon>
    </lineage>
</organism>
<feature type="binding site" evidence="6">
    <location>
        <begin position="270"/>
        <end position="273"/>
    </location>
    <ligand>
        <name>GTP</name>
        <dbReference type="ChEBI" id="CHEBI:37565"/>
    </ligand>
</feature>
<evidence type="ECO:0000256" key="3">
    <source>
        <dbReference type="ARBA" id="ARBA00022842"/>
    </source>
</evidence>
<dbReference type="Pfam" id="PF00503">
    <property type="entry name" value="G-alpha"/>
    <property type="match status" value="1"/>
</dbReference>
<evidence type="ECO:0000256" key="4">
    <source>
        <dbReference type="ARBA" id="ARBA00023134"/>
    </source>
</evidence>
<dbReference type="CDD" id="cd00066">
    <property type="entry name" value="G-alpha"/>
    <property type="match status" value="1"/>
</dbReference>
<dbReference type="FunFam" id="3.40.50.300:FF:000692">
    <property type="entry name" value="Guanine nucleotide-binding protein subunit alpha"/>
    <property type="match status" value="2"/>
</dbReference>
<dbReference type="PANTHER" id="PTHR10218:SF360">
    <property type="entry name" value="GUANINE NUCLEOTIDE-BINDING PROTEIN SUBUNIT ALPHA HOMOLOG"/>
    <property type="match status" value="1"/>
</dbReference>
<dbReference type="GO" id="GO:0001664">
    <property type="term" value="F:G protein-coupled receptor binding"/>
    <property type="evidence" value="ECO:0007669"/>
    <property type="project" value="InterPro"/>
</dbReference>
<dbReference type="GO" id="GO:0003924">
    <property type="term" value="F:GTPase activity"/>
    <property type="evidence" value="ECO:0007669"/>
    <property type="project" value="InterPro"/>
</dbReference>
<dbReference type="PANTHER" id="PTHR10218">
    <property type="entry name" value="GTP-BINDING PROTEIN ALPHA SUBUNIT"/>
    <property type="match status" value="1"/>
</dbReference>
<dbReference type="SUPFAM" id="SSF52540">
    <property type="entry name" value="P-loop containing nucleoside triphosphate hydrolases"/>
    <property type="match status" value="1"/>
</dbReference>
<keyword evidence="2 6" id="KW-0547">Nucleotide-binding</keyword>
<feature type="binding site" evidence="6">
    <location>
        <begin position="43"/>
        <end position="48"/>
    </location>
    <ligand>
        <name>GTP</name>
        <dbReference type="ChEBI" id="CHEBI:37565"/>
    </ligand>
</feature>
<dbReference type="PRINTS" id="PR00318">
    <property type="entry name" value="GPROTEINA"/>
</dbReference>
<dbReference type="OrthoDB" id="5817230at2759"/>
<dbReference type="Proteomes" id="UP001152795">
    <property type="component" value="Unassembled WGS sequence"/>
</dbReference>
<proteinExistence type="predicted"/>
<dbReference type="InterPro" id="IPR001019">
    <property type="entry name" value="Gprotein_alpha_su"/>
</dbReference>
<dbReference type="InterPro" id="IPR000469">
    <property type="entry name" value="Gprotein_alpha_12/13"/>
</dbReference>
<dbReference type="GO" id="GO:0046872">
    <property type="term" value="F:metal ion binding"/>
    <property type="evidence" value="ECO:0007669"/>
    <property type="project" value="UniProtKB-KW"/>
</dbReference>
<name>A0A6S7J3L9_PARCT</name>
<evidence type="ECO:0000256" key="7">
    <source>
        <dbReference type="PIRSR" id="PIRSR601019-2"/>
    </source>
</evidence>
<dbReference type="GO" id="GO:0005834">
    <property type="term" value="C:heterotrimeric G-protein complex"/>
    <property type="evidence" value="ECO:0007669"/>
    <property type="project" value="TreeGrafter"/>
</dbReference>